<keyword evidence="2" id="KW-1185">Reference proteome</keyword>
<protein>
    <submittedName>
        <fullName evidence="1">Uncharacterized protein</fullName>
    </submittedName>
</protein>
<sequence length="199" mass="23208">MHYIQFRKGIPVEVHKFENLSDYESNFYIWTPPEASYHYEYLNGKRGEFIYAFLFQLTDQEKQDRIIKGGRWPERLDAAIITLELIFEKERREYGGIIRRAFKTRAPFYMVTNEGVFDERAVSGGYTCKYDITLGDHKSVIASTYVDAIAEKRTGTHLENTAYALGTNVLGDYMYVKTPKWYSKAVELYGIKNNESTDL</sequence>
<reference evidence="1 2" key="1">
    <citation type="submission" date="2017-05" db="EMBL/GenBank/DDBJ databases">
        <authorList>
            <person name="Song R."/>
            <person name="Chenine A.L."/>
            <person name="Ruprecht R.M."/>
        </authorList>
    </citation>
    <scope>NUCLEOTIDE SEQUENCE [LARGE SCALE GENOMIC DNA]</scope>
</reference>
<evidence type="ECO:0000313" key="2">
    <source>
        <dbReference type="Proteomes" id="UP000225448"/>
    </source>
</evidence>
<organism evidence="1 2">
    <name type="scientific">Pseudomonas phage Phabio</name>
    <dbReference type="NCBI Taxonomy" id="2006668"/>
    <lineage>
        <taxon>Viruses</taxon>
        <taxon>Duplodnaviria</taxon>
        <taxon>Heunggongvirae</taxon>
        <taxon>Uroviricota</taxon>
        <taxon>Caudoviricetes</taxon>
        <taxon>Chimalliviridae</taxon>
        <taxon>Phabiovirus</taxon>
        <taxon>Phabiovirus phabio</taxon>
    </lineage>
</organism>
<evidence type="ECO:0000313" key="1">
    <source>
        <dbReference type="EMBL" id="ARV76961.1"/>
    </source>
</evidence>
<dbReference type="Proteomes" id="UP000225448">
    <property type="component" value="Segment"/>
</dbReference>
<proteinExistence type="predicted"/>
<dbReference type="EMBL" id="MF042360">
    <property type="protein sequence ID" value="ARV76961.1"/>
    <property type="molecule type" value="Genomic_DNA"/>
</dbReference>
<gene>
    <name evidence="1" type="ORF">PHABIO_330</name>
</gene>
<accession>A0A1Y0STX9</accession>
<name>A0A1Y0STX9_9CAUD</name>